<evidence type="ECO:0008006" key="3">
    <source>
        <dbReference type="Google" id="ProtNLM"/>
    </source>
</evidence>
<sequence length="150" mass="17312">MKNSLSILLILFISNCNPKQNFPNVQGYLNQVDSELLNQNVKNIVYVPFDACNSCVHGIISFVSENPSVLDKNLFILVKFNSLKSYKIKYGQEIFDHQNMVFDSGTKYFDFNFKFNSPVLLKLKKGTFVVEGEILLEPQDYMFHLENNLL</sequence>
<protein>
    <recommendedName>
        <fullName evidence="3">NlpE N-terminal domain-containing protein</fullName>
    </recommendedName>
</protein>
<evidence type="ECO:0000313" key="1">
    <source>
        <dbReference type="EMBL" id="MCH7414022.1"/>
    </source>
</evidence>
<evidence type="ECO:0000313" key="2">
    <source>
        <dbReference type="Proteomes" id="UP001165430"/>
    </source>
</evidence>
<name>A0ABS9VC52_9BACT</name>
<reference evidence="1" key="1">
    <citation type="submission" date="2022-03" db="EMBL/GenBank/DDBJ databases">
        <title>De novo assembled genomes of Belliella spp. (Cyclobacteriaceae) strains.</title>
        <authorList>
            <person name="Szabo A."/>
            <person name="Korponai K."/>
            <person name="Felfoldi T."/>
        </authorList>
    </citation>
    <scope>NUCLEOTIDE SEQUENCE</scope>
    <source>
        <strain evidence="1">DSM 111903</strain>
    </source>
</reference>
<dbReference type="RefSeq" id="WP_241412259.1">
    <property type="nucleotide sequence ID" value="NZ_JAKZGO010000008.1"/>
</dbReference>
<gene>
    <name evidence="1" type="ORF">MM213_11025</name>
</gene>
<dbReference type="Proteomes" id="UP001165430">
    <property type="component" value="Unassembled WGS sequence"/>
</dbReference>
<comment type="caution">
    <text evidence="1">The sequence shown here is derived from an EMBL/GenBank/DDBJ whole genome shotgun (WGS) entry which is preliminary data.</text>
</comment>
<organism evidence="1 2">
    <name type="scientific">Belliella alkalica</name>
    <dbReference type="NCBI Taxonomy" id="1730871"/>
    <lineage>
        <taxon>Bacteria</taxon>
        <taxon>Pseudomonadati</taxon>
        <taxon>Bacteroidota</taxon>
        <taxon>Cytophagia</taxon>
        <taxon>Cytophagales</taxon>
        <taxon>Cyclobacteriaceae</taxon>
        <taxon>Belliella</taxon>
    </lineage>
</organism>
<accession>A0ABS9VC52</accession>
<proteinExistence type="predicted"/>
<dbReference type="EMBL" id="JAKZGO010000008">
    <property type="protein sequence ID" value="MCH7414022.1"/>
    <property type="molecule type" value="Genomic_DNA"/>
</dbReference>
<keyword evidence="2" id="KW-1185">Reference proteome</keyword>